<dbReference type="RefSeq" id="WP_191210834.1">
    <property type="nucleotide sequence ID" value="NZ_BAABKL010000033.1"/>
</dbReference>
<reference evidence="2" key="1">
    <citation type="submission" date="2020-09" db="EMBL/GenBank/DDBJ databases">
        <title>Secondary metabolite and genome analysis of marine Streptomyces chumphonensis KK1-2T.</title>
        <authorList>
            <person name="Phongsopitanun W."/>
            <person name="Kanchanasin P."/>
            <person name="Pittayakhajonwut P."/>
            <person name="Suwanborirux K."/>
            <person name="Tanasupawat S."/>
        </authorList>
    </citation>
    <scope>NUCLEOTIDE SEQUENCE</scope>
    <source>
        <strain evidence="2">KK1-2</strain>
    </source>
</reference>
<protein>
    <submittedName>
        <fullName evidence="2">Uncharacterized protein</fullName>
    </submittedName>
</protein>
<dbReference type="EMBL" id="JACXYU010000010">
    <property type="protein sequence ID" value="MBD3933534.1"/>
    <property type="molecule type" value="Genomic_DNA"/>
</dbReference>
<evidence type="ECO:0000256" key="1">
    <source>
        <dbReference type="SAM" id="MobiDB-lite"/>
    </source>
</evidence>
<evidence type="ECO:0000313" key="3">
    <source>
        <dbReference type="Proteomes" id="UP000632289"/>
    </source>
</evidence>
<accession>A0A927F0U9</accession>
<dbReference type="Proteomes" id="UP000632289">
    <property type="component" value="Unassembled WGS sequence"/>
</dbReference>
<dbReference type="AlphaFoldDB" id="A0A927F0U9"/>
<gene>
    <name evidence="2" type="ORF">IF129_18495</name>
</gene>
<organism evidence="2 3">
    <name type="scientific">Streptomyces chumphonensis</name>
    <dbReference type="NCBI Taxonomy" id="1214925"/>
    <lineage>
        <taxon>Bacteria</taxon>
        <taxon>Bacillati</taxon>
        <taxon>Actinomycetota</taxon>
        <taxon>Actinomycetes</taxon>
        <taxon>Kitasatosporales</taxon>
        <taxon>Streptomycetaceae</taxon>
        <taxon>Streptomyces</taxon>
    </lineage>
</organism>
<name>A0A927F0U9_9ACTN</name>
<comment type="caution">
    <text evidence="2">The sequence shown here is derived from an EMBL/GenBank/DDBJ whole genome shotgun (WGS) entry which is preliminary data.</text>
</comment>
<keyword evidence="3" id="KW-1185">Reference proteome</keyword>
<sequence length="139" mass="14732">MYEPSRTHRGPSAHSVAEQRAAANGYPHRSREEELDIRLAGHLTALLTVTDELRVLEPDPELDAAAHRLATQVARLRGTAPLRAEPTSPDAGAGHVEALHRRAHTLAGNALVVATAREDVPGEAIAAARMEAHAAALGL</sequence>
<evidence type="ECO:0000313" key="2">
    <source>
        <dbReference type="EMBL" id="MBD3933534.1"/>
    </source>
</evidence>
<proteinExistence type="predicted"/>
<feature type="region of interest" description="Disordered" evidence="1">
    <location>
        <begin position="1"/>
        <end position="29"/>
    </location>
</feature>